<evidence type="ECO:0000313" key="3">
    <source>
        <dbReference type="Proteomes" id="UP000822476"/>
    </source>
</evidence>
<organism evidence="2 3">
    <name type="scientific">Paragonimus skrjabini miyazakii</name>
    <dbReference type="NCBI Taxonomy" id="59628"/>
    <lineage>
        <taxon>Eukaryota</taxon>
        <taxon>Metazoa</taxon>
        <taxon>Spiralia</taxon>
        <taxon>Lophotrochozoa</taxon>
        <taxon>Platyhelminthes</taxon>
        <taxon>Trematoda</taxon>
        <taxon>Digenea</taxon>
        <taxon>Plagiorchiida</taxon>
        <taxon>Troglotremata</taxon>
        <taxon>Troglotrematidae</taxon>
        <taxon>Paragonimus</taxon>
    </lineage>
</organism>
<reference evidence="2" key="1">
    <citation type="submission" date="2019-07" db="EMBL/GenBank/DDBJ databases">
        <title>Annotation for the trematode Paragonimus miyazaki's.</title>
        <authorList>
            <person name="Choi Y.-J."/>
        </authorList>
    </citation>
    <scope>NUCLEOTIDE SEQUENCE</scope>
    <source>
        <strain evidence="2">Japan</strain>
    </source>
</reference>
<keyword evidence="3" id="KW-1185">Reference proteome</keyword>
<gene>
    <name evidence="2" type="ORF">EG68_06661</name>
</gene>
<sequence>MIHITFDSSEVVKKRTASHGRFLPKIRLWAVLSIVLCLSQLKSGRCQSKSSTQMDSDDADPELEKSKAHIPTAEETLSLNEGLSEEQKMPSESARALNKNQSIFYFPLTSSLSLSEQLRSHIGSRRGTIGTEHVPVISPPRDVRVRSNHTKSYQKEDKVCEKRNIGEEHYITQKMLQFHAFVEALNEANATSQDPLTTLIHPFLTTLPEARAQFITHFCVQRQYFASVADYAVRNWALQPDYFQFCPKVCGKREGGGLHGDRRIMLNRYSKPCNHPSAYSTYVSRICVHPNTMEVIP</sequence>
<dbReference type="Proteomes" id="UP000822476">
    <property type="component" value="Unassembled WGS sequence"/>
</dbReference>
<evidence type="ECO:0000313" key="2">
    <source>
        <dbReference type="EMBL" id="KAF7256427.1"/>
    </source>
</evidence>
<dbReference type="OrthoDB" id="10628408at2759"/>
<comment type="caution">
    <text evidence="2">The sequence shown here is derived from an EMBL/GenBank/DDBJ whole genome shotgun (WGS) entry which is preliminary data.</text>
</comment>
<name>A0A8S9YZU8_9TREM</name>
<feature type="region of interest" description="Disordered" evidence="1">
    <location>
        <begin position="47"/>
        <end position="76"/>
    </location>
</feature>
<proteinExistence type="predicted"/>
<dbReference type="AlphaFoldDB" id="A0A8S9YZU8"/>
<evidence type="ECO:0000256" key="1">
    <source>
        <dbReference type="SAM" id="MobiDB-lite"/>
    </source>
</evidence>
<protein>
    <submittedName>
        <fullName evidence="2">Uncharacterized protein</fullName>
    </submittedName>
</protein>
<dbReference type="EMBL" id="JTDE01003130">
    <property type="protein sequence ID" value="KAF7256427.1"/>
    <property type="molecule type" value="Genomic_DNA"/>
</dbReference>
<accession>A0A8S9YZU8</accession>